<dbReference type="AlphaFoldDB" id="A0A067MAB6"/>
<dbReference type="Proteomes" id="UP000027195">
    <property type="component" value="Unassembled WGS sequence"/>
</dbReference>
<gene>
    <name evidence="1" type="ORF">BOTBODRAFT_407968</name>
</gene>
<proteinExistence type="predicted"/>
<protein>
    <submittedName>
        <fullName evidence="1">Uncharacterized protein</fullName>
    </submittedName>
</protein>
<accession>A0A067MAB6</accession>
<keyword evidence="2" id="KW-1185">Reference proteome</keyword>
<evidence type="ECO:0000313" key="1">
    <source>
        <dbReference type="EMBL" id="KDQ12703.1"/>
    </source>
</evidence>
<evidence type="ECO:0000313" key="2">
    <source>
        <dbReference type="Proteomes" id="UP000027195"/>
    </source>
</evidence>
<dbReference type="InParanoid" id="A0A067MAB6"/>
<reference evidence="2" key="1">
    <citation type="journal article" date="2014" name="Proc. Natl. Acad. Sci. U.S.A.">
        <title>Extensive sampling of basidiomycete genomes demonstrates inadequacy of the white-rot/brown-rot paradigm for wood decay fungi.</title>
        <authorList>
            <person name="Riley R."/>
            <person name="Salamov A.A."/>
            <person name="Brown D.W."/>
            <person name="Nagy L.G."/>
            <person name="Floudas D."/>
            <person name="Held B.W."/>
            <person name="Levasseur A."/>
            <person name="Lombard V."/>
            <person name="Morin E."/>
            <person name="Otillar R."/>
            <person name="Lindquist E.A."/>
            <person name="Sun H."/>
            <person name="LaButti K.M."/>
            <person name="Schmutz J."/>
            <person name="Jabbour D."/>
            <person name="Luo H."/>
            <person name="Baker S.E."/>
            <person name="Pisabarro A.G."/>
            <person name="Walton J.D."/>
            <person name="Blanchette R.A."/>
            <person name="Henrissat B."/>
            <person name="Martin F."/>
            <person name="Cullen D."/>
            <person name="Hibbett D.S."/>
            <person name="Grigoriev I.V."/>
        </authorList>
    </citation>
    <scope>NUCLEOTIDE SEQUENCE [LARGE SCALE GENOMIC DNA]</scope>
    <source>
        <strain evidence="2">FD-172 SS1</strain>
    </source>
</reference>
<dbReference type="EMBL" id="KL198048">
    <property type="protein sequence ID" value="KDQ12703.1"/>
    <property type="molecule type" value="Genomic_DNA"/>
</dbReference>
<dbReference type="HOGENOM" id="CLU_1740212_0_0_1"/>
<name>A0A067MAB6_BOTB1</name>
<sequence>MWIVAHESCSVRESQRMVLASSAPCAPAFHLCLIPHAVSQREPCVSLIARAASSLEGDAVHESIGPRGPVSGCGLWPLIVSVRVSQGLAPVTGFSFLFLATPLSVRAQRGTALVVSSLFSSTLGNSTDGKPFFPICACGRRATASAILPS</sequence>
<organism evidence="1 2">
    <name type="scientific">Botryobasidium botryosum (strain FD-172 SS1)</name>
    <dbReference type="NCBI Taxonomy" id="930990"/>
    <lineage>
        <taxon>Eukaryota</taxon>
        <taxon>Fungi</taxon>
        <taxon>Dikarya</taxon>
        <taxon>Basidiomycota</taxon>
        <taxon>Agaricomycotina</taxon>
        <taxon>Agaricomycetes</taxon>
        <taxon>Cantharellales</taxon>
        <taxon>Botryobasidiaceae</taxon>
        <taxon>Botryobasidium</taxon>
    </lineage>
</organism>